<dbReference type="PANTHER" id="PTHR38037">
    <property type="entry name" value="ZN_PROTEASE DOMAIN-CONTAINING PROTEIN"/>
    <property type="match status" value="1"/>
</dbReference>
<gene>
    <name evidence="2" type="ORF">DQQ10_12510</name>
</gene>
<keyword evidence="3" id="KW-1185">Reference proteome</keyword>
<proteinExistence type="predicted"/>
<name>A0A364Y4F0_9BACT</name>
<evidence type="ECO:0000259" key="1">
    <source>
        <dbReference type="Pfam" id="PF05618"/>
    </source>
</evidence>
<sequence>MQKILGRYDRVDLPELGLSDIHAKIDTGAYTSSLHCRRAQIVDGKLEFVLLDEEHPEFTGMKFVFTQFEVRDIKNSFGEVERRFVITTTLKIFEEEIVTEFSLSNRGSLKFPILIGRKILRDRYLIDVKKKNVSYREKRKHLRKVKRQNG</sequence>
<dbReference type="SUPFAM" id="SSF50630">
    <property type="entry name" value="Acid proteases"/>
    <property type="match status" value="1"/>
</dbReference>
<evidence type="ECO:0000313" key="3">
    <source>
        <dbReference type="Proteomes" id="UP000251889"/>
    </source>
</evidence>
<dbReference type="OrthoDB" id="9782977at2"/>
<evidence type="ECO:0000313" key="2">
    <source>
        <dbReference type="EMBL" id="RAW01048.1"/>
    </source>
</evidence>
<dbReference type="RefSeq" id="WP_112747203.1">
    <property type="nucleotide sequence ID" value="NZ_QMFY01000005.1"/>
</dbReference>
<feature type="domain" description="Retropepsin-like aspartic endopeptidase" evidence="1">
    <location>
        <begin position="4"/>
        <end position="136"/>
    </location>
</feature>
<dbReference type="AlphaFoldDB" id="A0A364Y4F0"/>
<dbReference type="InterPro" id="IPR008503">
    <property type="entry name" value="Asp_endopeptidase"/>
</dbReference>
<dbReference type="InterPro" id="IPR021109">
    <property type="entry name" value="Peptidase_aspartic_dom_sf"/>
</dbReference>
<dbReference type="EMBL" id="QMFY01000005">
    <property type="protein sequence ID" value="RAW01048.1"/>
    <property type="molecule type" value="Genomic_DNA"/>
</dbReference>
<dbReference type="Gene3D" id="2.40.70.10">
    <property type="entry name" value="Acid Proteases"/>
    <property type="match status" value="1"/>
</dbReference>
<accession>A0A364Y4F0</accession>
<dbReference type="Proteomes" id="UP000251889">
    <property type="component" value="Unassembled WGS sequence"/>
</dbReference>
<reference evidence="2 3" key="1">
    <citation type="submission" date="2018-06" db="EMBL/GenBank/DDBJ databases">
        <title>Chryseolinea flavus sp. nov., a member of the phylum Bacteroidetes isolated from soil.</title>
        <authorList>
            <person name="Li Y."/>
            <person name="Wang J."/>
        </authorList>
    </citation>
    <scope>NUCLEOTIDE SEQUENCE [LARGE SCALE GENOMIC DNA]</scope>
    <source>
        <strain evidence="2 3">SDU1-6</strain>
    </source>
</reference>
<dbReference type="PANTHER" id="PTHR38037:SF2">
    <property type="entry name" value="ATP-DEPENDENT ZINC PROTEASE DOMAIN-CONTAINING PROTEIN-RELATED"/>
    <property type="match status" value="1"/>
</dbReference>
<comment type="caution">
    <text evidence="2">The sequence shown here is derived from an EMBL/GenBank/DDBJ whole genome shotgun (WGS) entry which is preliminary data.</text>
</comment>
<dbReference type="Pfam" id="PF05618">
    <property type="entry name" value="Zn_protease"/>
    <property type="match status" value="1"/>
</dbReference>
<protein>
    <submittedName>
        <fullName evidence="2">Peptidase</fullName>
    </submittedName>
</protein>
<organism evidence="2 3">
    <name type="scientific">Pseudochryseolinea flava</name>
    <dbReference type="NCBI Taxonomy" id="2059302"/>
    <lineage>
        <taxon>Bacteria</taxon>
        <taxon>Pseudomonadati</taxon>
        <taxon>Bacteroidota</taxon>
        <taxon>Cytophagia</taxon>
        <taxon>Cytophagales</taxon>
        <taxon>Fulvivirgaceae</taxon>
        <taxon>Pseudochryseolinea</taxon>
    </lineage>
</organism>